<accession>A0AAN8PCQ8</accession>
<feature type="domain" description="Homeobox" evidence="8">
    <location>
        <begin position="224"/>
        <end position="284"/>
    </location>
</feature>
<evidence type="ECO:0000256" key="7">
    <source>
        <dbReference type="SAM" id="MobiDB-lite"/>
    </source>
</evidence>
<evidence type="ECO:0000256" key="6">
    <source>
        <dbReference type="RuleBase" id="RU000682"/>
    </source>
</evidence>
<feature type="region of interest" description="Disordered" evidence="7">
    <location>
        <begin position="39"/>
        <end position="88"/>
    </location>
</feature>
<name>A0AAN8PCQ8_POLSC</name>
<evidence type="ECO:0000256" key="2">
    <source>
        <dbReference type="ARBA" id="ARBA00023125"/>
    </source>
</evidence>
<feature type="compositionally biased region" description="Low complexity" evidence="7">
    <location>
        <begin position="314"/>
        <end position="330"/>
    </location>
</feature>
<dbReference type="PROSITE" id="PS50071">
    <property type="entry name" value="HOMEOBOX_2"/>
    <property type="match status" value="1"/>
</dbReference>
<evidence type="ECO:0000256" key="5">
    <source>
        <dbReference type="PROSITE-ProRule" id="PRU00108"/>
    </source>
</evidence>
<protein>
    <recommendedName>
        <fullName evidence="8">Homeobox domain-containing protein</fullName>
    </recommendedName>
</protein>
<comment type="caution">
    <text evidence="9">The sequence shown here is derived from an EMBL/GenBank/DDBJ whole genome shotgun (WGS) entry which is preliminary data.</text>
</comment>
<feature type="region of interest" description="Disordered" evidence="7">
    <location>
        <begin position="295"/>
        <end position="372"/>
    </location>
</feature>
<comment type="subcellular location">
    <subcellularLocation>
        <location evidence="1 5 6">Nucleus</location>
    </subcellularLocation>
</comment>
<evidence type="ECO:0000313" key="10">
    <source>
        <dbReference type="Proteomes" id="UP001372834"/>
    </source>
</evidence>
<dbReference type="GO" id="GO:0005634">
    <property type="term" value="C:nucleus"/>
    <property type="evidence" value="ECO:0007669"/>
    <property type="project" value="UniProtKB-SubCell"/>
</dbReference>
<sequence length="372" mass="41419">MMQMPLSSYPHFSQFLQLQQLHQQRYSRGFLSAASPGTELTGMLSSSSRRSGTSCSEASTGTPSSSPSPPLSITENLSSNNALQNSPKSAKSFTIDAILGIRGDREMEKMERDKMSVIPNNFHPRLGLQLSNSHLELPGAYANSLDLTNATLEIGARIDVTRFSASSREILGFQLPTDLRTSSDVADFGSEISRRNLQNQISTFQNSNSLSEKSPADISKKCGGKSKRVRTIFTPEQLERLEAEFERQQYMVGPERLYLAHTLQLTEAQVKVWFQNRRIKWRKQHLEIQQQRLAAIKQQNPNEEVEDSDDESGDSNNYSFPAENGNNNGGFFKFDTDLDRSSGQFKGDKSSSSSHSENLGEDATNKTNSENA</sequence>
<dbReference type="PANTHER" id="PTHR24339">
    <property type="entry name" value="HOMEOBOX PROTEIN EMX-RELATED"/>
    <property type="match status" value="1"/>
</dbReference>
<evidence type="ECO:0000259" key="8">
    <source>
        <dbReference type="PROSITE" id="PS50071"/>
    </source>
</evidence>
<evidence type="ECO:0000256" key="3">
    <source>
        <dbReference type="ARBA" id="ARBA00023155"/>
    </source>
</evidence>
<keyword evidence="3 5" id="KW-0371">Homeobox</keyword>
<dbReference type="AlphaFoldDB" id="A0AAN8PCQ8"/>
<proteinExistence type="predicted"/>
<feature type="compositionally biased region" description="Polar residues" evidence="7">
    <location>
        <begin position="75"/>
        <end position="88"/>
    </location>
</feature>
<dbReference type="PANTHER" id="PTHR24339:SF67">
    <property type="entry name" value="GNOT1 HOMEODOMAIN PROTEIN-RELATED"/>
    <property type="match status" value="1"/>
</dbReference>
<dbReference type="SMART" id="SM00389">
    <property type="entry name" value="HOX"/>
    <property type="match status" value="1"/>
</dbReference>
<dbReference type="GO" id="GO:0030182">
    <property type="term" value="P:neuron differentiation"/>
    <property type="evidence" value="ECO:0007669"/>
    <property type="project" value="TreeGrafter"/>
</dbReference>
<dbReference type="FunFam" id="1.10.10.60:FF:000378">
    <property type="entry name" value="Notochord homeobox"/>
    <property type="match status" value="1"/>
</dbReference>
<reference evidence="9 10" key="1">
    <citation type="submission" date="2023-10" db="EMBL/GenBank/DDBJ databases">
        <title>Genomes of two closely related lineages of the louse Polyplax serrata with different host specificities.</title>
        <authorList>
            <person name="Martinu J."/>
            <person name="Tarabai H."/>
            <person name="Stefka J."/>
            <person name="Hypsa V."/>
        </authorList>
    </citation>
    <scope>NUCLEOTIDE SEQUENCE [LARGE SCALE GENOMIC DNA]</scope>
    <source>
        <strain evidence="9">HR10_N</strain>
    </source>
</reference>
<keyword evidence="4 5" id="KW-0539">Nucleus</keyword>
<dbReference type="GO" id="GO:0000978">
    <property type="term" value="F:RNA polymerase II cis-regulatory region sequence-specific DNA binding"/>
    <property type="evidence" value="ECO:0007669"/>
    <property type="project" value="TreeGrafter"/>
</dbReference>
<dbReference type="PROSITE" id="PS00027">
    <property type="entry name" value="HOMEOBOX_1"/>
    <property type="match status" value="1"/>
</dbReference>
<dbReference type="GO" id="GO:0000981">
    <property type="term" value="F:DNA-binding transcription factor activity, RNA polymerase II-specific"/>
    <property type="evidence" value="ECO:0007669"/>
    <property type="project" value="InterPro"/>
</dbReference>
<dbReference type="SUPFAM" id="SSF46689">
    <property type="entry name" value="Homeodomain-like"/>
    <property type="match status" value="1"/>
</dbReference>
<dbReference type="InterPro" id="IPR001356">
    <property type="entry name" value="HD"/>
</dbReference>
<dbReference type="CDD" id="cd00086">
    <property type="entry name" value="homeodomain"/>
    <property type="match status" value="1"/>
</dbReference>
<dbReference type="InterPro" id="IPR050877">
    <property type="entry name" value="EMX-VAX-Noto_Homeobox_TFs"/>
</dbReference>
<evidence type="ECO:0000256" key="1">
    <source>
        <dbReference type="ARBA" id="ARBA00004123"/>
    </source>
</evidence>
<dbReference type="EMBL" id="JAWJWE010000003">
    <property type="protein sequence ID" value="KAK6639221.1"/>
    <property type="molecule type" value="Genomic_DNA"/>
</dbReference>
<evidence type="ECO:0000313" key="9">
    <source>
        <dbReference type="EMBL" id="KAK6639221.1"/>
    </source>
</evidence>
<feature type="DNA-binding region" description="Homeobox" evidence="5">
    <location>
        <begin position="226"/>
        <end position="285"/>
    </location>
</feature>
<feature type="compositionally biased region" description="Low complexity" evidence="7">
    <location>
        <begin position="45"/>
        <end position="65"/>
    </location>
</feature>
<dbReference type="GO" id="GO:0007417">
    <property type="term" value="P:central nervous system development"/>
    <property type="evidence" value="ECO:0007669"/>
    <property type="project" value="TreeGrafter"/>
</dbReference>
<dbReference type="InterPro" id="IPR017970">
    <property type="entry name" value="Homeobox_CS"/>
</dbReference>
<feature type="compositionally biased region" description="Acidic residues" evidence="7">
    <location>
        <begin position="303"/>
        <end position="313"/>
    </location>
</feature>
<dbReference type="Proteomes" id="UP001372834">
    <property type="component" value="Unassembled WGS sequence"/>
</dbReference>
<feature type="compositionally biased region" description="Low complexity" evidence="7">
    <location>
        <begin position="341"/>
        <end position="356"/>
    </location>
</feature>
<gene>
    <name evidence="9" type="ORF">RUM43_007491</name>
</gene>
<evidence type="ECO:0000256" key="4">
    <source>
        <dbReference type="ARBA" id="ARBA00023242"/>
    </source>
</evidence>
<keyword evidence="2 5" id="KW-0238">DNA-binding</keyword>
<dbReference type="Gene3D" id="1.10.10.60">
    <property type="entry name" value="Homeodomain-like"/>
    <property type="match status" value="1"/>
</dbReference>
<dbReference type="Pfam" id="PF00046">
    <property type="entry name" value="Homeodomain"/>
    <property type="match status" value="1"/>
</dbReference>
<dbReference type="InterPro" id="IPR009057">
    <property type="entry name" value="Homeodomain-like_sf"/>
</dbReference>
<organism evidence="9 10">
    <name type="scientific">Polyplax serrata</name>
    <name type="common">Common mouse louse</name>
    <dbReference type="NCBI Taxonomy" id="468196"/>
    <lineage>
        <taxon>Eukaryota</taxon>
        <taxon>Metazoa</taxon>
        <taxon>Ecdysozoa</taxon>
        <taxon>Arthropoda</taxon>
        <taxon>Hexapoda</taxon>
        <taxon>Insecta</taxon>
        <taxon>Pterygota</taxon>
        <taxon>Neoptera</taxon>
        <taxon>Paraneoptera</taxon>
        <taxon>Psocodea</taxon>
        <taxon>Troctomorpha</taxon>
        <taxon>Phthiraptera</taxon>
        <taxon>Anoplura</taxon>
        <taxon>Polyplacidae</taxon>
        <taxon>Polyplax</taxon>
    </lineage>
</organism>